<feature type="compositionally biased region" description="Basic and acidic residues" evidence="1">
    <location>
        <begin position="299"/>
        <end position="316"/>
    </location>
</feature>
<reference evidence="2" key="1">
    <citation type="submission" date="2021-11" db="EMBL/GenBank/DDBJ databases">
        <authorList>
            <person name="Rodrigo-Torres L."/>
            <person name="Arahal R. D."/>
            <person name="Lucena T."/>
        </authorList>
    </citation>
    <scope>NUCLEOTIDE SEQUENCE</scope>
    <source>
        <strain evidence="2">CECT 7928</strain>
    </source>
</reference>
<name>A0ABM9A214_9VIBR</name>
<proteinExistence type="predicted"/>
<feature type="region of interest" description="Disordered" evidence="1">
    <location>
        <begin position="287"/>
        <end position="316"/>
    </location>
</feature>
<evidence type="ECO:0000256" key="1">
    <source>
        <dbReference type="SAM" id="MobiDB-lite"/>
    </source>
</evidence>
<sequence>MGSIGYFIDFWWVKLMSDDYNKPKNVSELGVTFEERLAQLGKLSKHSRGDGKNARTPISNQQNRGFGSADASDTSVIANPKSRAALDEYKQRGQSKQILKVWFMLMQAFGSKLKHFFGDEPDVHFMKFAVSLTADSYKRLEANLLERLDEDREWPPSLIRLRQLAESPTKEMMYRARQKLFHYPVPMNELDRVEQFIKKYKMREVKNFSERNFELEFNRKFTQWFREVILEDMDVQFDEIRKEMNHRLECDHFTENDKHIDDVISEGNAFNNPFGERIQKMLQEKHAMPEALSDQEASAIERRCKSKGNDKSLGDA</sequence>
<dbReference type="Proteomes" id="UP000838748">
    <property type="component" value="Unassembled WGS sequence"/>
</dbReference>
<evidence type="ECO:0000313" key="3">
    <source>
        <dbReference type="Proteomes" id="UP000838748"/>
    </source>
</evidence>
<protein>
    <submittedName>
        <fullName evidence="2">Uncharacterized protein</fullName>
    </submittedName>
</protein>
<evidence type="ECO:0000313" key="2">
    <source>
        <dbReference type="EMBL" id="CAH0538551.1"/>
    </source>
</evidence>
<organism evidence="2 3">
    <name type="scientific">Vibrio marisflavi CECT 7928</name>
    <dbReference type="NCBI Taxonomy" id="634439"/>
    <lineage>
        <taxon>Bacteria</taxon>
        <taxon>Pseudomonadati</taxon>
        <taxon>Pseudomonadota</taxon>
        <taxon>Gammaproteobacteria</taxon>
        <taxon>Vibrionales</taxon>
        <taxon>Vibrionaceae</taxon>
        <taxon>Vibrio</taxon>
    </lineage>
</organism>
<dbReference type="EMBL" id="CAKLDM010000002">
    <property type="protein sequence ID" value="CAH0538551.1"/>
    <property type="molecule type" value="Genomic_DNA"/>
</dbReference>
<gene>
    <name evidence="2" type="ORF">VMF7928_01473</name>
</gene>
<accession>A0ABM9A214</accession>
<feature type="compositionally biased region" description="Polar residues" evidence="1">
    <location>
        <begin position="56"/>
        <end position="74"/>
    </location>
</feature>
<comment type="caution">
    <text evidence="2">The sequence shown here is derived from an EMBL/GenBank/DDBJ whole genome shotgun (WGS) entry which is preliminary data.</text>
</comment>
<keyword evidence="3" id="KW-1185">Reference proteome</keyword>
<feature type="region of interest" description="Disordered" evidence="1">
    <location>
        <begin position="44"/>
        <end position="74"/>
    </location>
</feature>